<evidence type="ECO:0000256" key="1">
    <source>
        <dbReference type="SAM" id="MobiDB-lite"/>
    </source>
</evidence>
<evidence type="ECO:0000313" key="3">
    <source>
        <dbReference type="EMBL" id="HIU33960.1"/>
    </source>
</evidence>
<proteinExistence type="predicted"/>
<dbReference type="Proteomes" id="UP000824072">
    <property type="component" value="Unassembled WGS sequence"/>
</dbReference>
<feature type="region of interest" description="Disordered" evidence="1">
    <location>
        <begin position="154"/>
        <end position="187"/>
    </location>
</feature>
<organism evidence="3 4">
    <name type="scientific">Candidatus Pullichristensenella excrementigallinarum</name>
    <dbReference type="NCBI Taxonomy" id="2840907"/>
    <lineage>
        <taxon>Bacteria</taxon>
        <taxon>Bacillati</taxon>
        <taxon>Bacillota</taxon>
        <taxon>Clostridia</taxon>
        <taxon>Candidatus Pullichristensenella</taxon>
    </lineage>
</organism>
<reference evidence="3" key="2">
    <citation type="journal article" date="2021" name="PeerJ">
        <title>Extensive microbial diversity within the chicken gut microbiome revealed by metagenomics and culture.</title>
        <authorList>
            <person name="Gilroy R."/>
            <person name="Ravi A."/>
            <person name="Getino M."/>
            <person name="Pursley I."/>
            <person name="Horton D.L."/>
            <person name="Alikhan N.F."/>
            <person name="Baker D."/>
            <person name="Gharbi K."/>
            <person name="Hall N."/>
            <person name="Watson M."/>
            <person name="Adriaenssens E.M."/>
            <person name="Foster-Nyarko E."/>
            <person name="Jarju S."/>
            <person name="Secka A."/>
            <person name="Antonio M."/>
            <person name="Oren A."/>
            <person name="Chaudhuri R.R."/>
            <person name="La Ragione R."/>
            <person name="Hildebrand F."/>
            <person name="Pallen M.J."/>
        </authorList>
    </citation>
    <scope>NUCLEOTIDE SEQUENCE</scope>
    <source>
        <strain evidence="3">ChiHcec3-11533</strain>
    </source>
</reference>
<gene>
    <name evidence="3" type="ORF">IAB02_05300</name>
</gene>
<evidence type="ECO:0000313" key="4">
    <source>
        <dbReference type="Proteomes" id="UP000824072"/>
    </source>
</evidence>
<comment type="caution">
    <text evidence="3">The sequence shown here is derived from an EMBL/GenBank/DDBJ whole genome shotgun (WGS) entry which is preliminary data.</text>
</comment>
<sequence>MSFFENLGNKISETVNSAGGKSKSTLRAGKLRGELRTLQAEREKLMITLGEGYFDARGCAEKLEPLNLICERIDALDGKIKSIAAEIDRINGIIRCPVCNATVPSNSRFCPNCGAKIPEIAPEEPEKPEDSQEFCASCGAVREGGRFCSKCGKPFDASPEQKEPAAERPTVEINWPKPDDPSDGSIV</sequence>
<dbReference type="AlphaFoldDB" id="A0A9D1IBK8"/>
<feature type="domain" description="Zinc-ribbon" evidence="2">
    <location>
        <begin position="96"/>
        <end position="117"/>
    </location>
</feature>
<dbReference type="InterPro" id="IPR026870">
    <property type="entry name" value="Zinc_ribbon_dom"/>
</dbReference>
<dbReference type="Pfam" id="PF13240">
    <property type="entry name" value="Zn_Ribbon_1"/>
    <property type="match status" value="1"/>
</dbReference>
<evidence type="ECO:0000259" key="2">
    <source>
        <dbReference type="Pfam" id="PF13240"/>
    </source>
</evidence>
<name>A0A9D1IBK8_9FIRM</name>
<dbReference type="EMBL" id="DVMU01000118">
    <property type="protein sequence ID" value="HIU33960.1"/>
    <property type="molecule type" value="Genomic_DNA"/>
</dbReference>
<reference evidence="3" key="1">
    <citation type="submission" date="2020-10" db="EMBL/GenBank/DDBJ databases">
        <authorList>
            <person name="Gilroy R."/>
        </authorList>
    </citation>
    <scope>NUCLEOTIDE SEQUENCE</scope>
    <source>
        <strain evidence="3">ChiHcec3-11533</strain>
    </source>
</reference>
<accession>A0A9D1IBK8</accession>
<feature type="compositionally biased region" description="Basic and acidic residues" evidence="1">
    <location>
        <begin position="159"/>
        <end position="170"/>
    </location>
</feature>
<protein>
    <submittedName>
        <fullName evidence="3">Zinc ribbon domain-containing protein</fullName>
    </submittedName>
</protein>